<evidence type="ECO:0000256" key="1">
    <source>
        <dbReference type="ARBA" id="ARBA00022729"/>
    </source>
</evidence>
<dbReference type="AlphaFoldDB" id="A0A1Q4V9D8"/>
<dbReference type="InterPro" id="IPR006059">
    <property type="entry name" value="SBP"/>
</dbReference>
<keyword evidence="4" id="KW-1185">Reference proteome</keyword>
<dbReference type="STRING" id="1048205.AB852_08970"/>
<evidence type="ECO:0000256" key="2">
    <source>
        <dbReference type="SAM" id="MobiDB-lite"/>
    </source>
</evidence>
<dbReference type="PANTHER" id="PTHR30006:SF24">
    <property type="entry name" value="SLL0237 PROTEIN"/>
    <property type="match status" value="1"/>
</dbReference>
<comment type="caution">
    <text evidence="3">The sequence shown here is derived from an EMBL/GenBank/DDBJ whole genome shotgun (WGS) entry which is preliminary data.</text>
</comment>
<dbReference type="PANTHER" id="PTHR30006">
    <property type="entry name" value="THIAMINE-BINDING PERIPLASMIC PROTEIN-RELATED"/>
    <property type="match status" value="1"/>
</dbReference>
<dbReference type="EMBL" id="LFBV01000002">
    <property type="protein sequence ID" value="OKH94425.1"/>
    <property type="molecule type" value="Genomic_DNA"/>
</dbReference>
<reference evidence="3 4" key="1">
    <citation type="submission" date="2015-06" db="EMBL/GenBank/DDBJ databases">
        <title>Cloning and characterization of the uncialamcin biosynthetic gene cluster.</title>
        <authorList>
            <person name="Yan X."/>
            <person name="Huang T."/>
            <person name="Ge H."/>
            <person name="Shen B."/>
        </authorList>
    </citation>
    <scope>NUCLEOTIDE SEQUENCE [LARGE SCALE GENOMIC DNA]</scope>
    <source>
        <strain evidence="3 4">DCA2648</strain>
    </source>
</reference>
<dbReference type="Gene3D" id="3.40.190.10">
    <property type="entry name" value="Periplasmic binding protein-like II"/>
    <property type="match status" value="2"/>
</dbReference>
<feature type="compositionally biased region" description="Low complexity" evidence="2">
    <location>
        <begin position="15"/>
        <end position="24"/>
    </location>
</feature>
<dbReference type="Proteomes" id="UP000186455">
    <property type="component" value="Unassembled WGS sequence"/>
</dbReference>
<proteinExistence type="predicted"/>
<sequence>MAAVGAGGLLAACGDGSGSPSSKAGSGGNLPSSLRPLADKAAKEGEIRLFISTDSRTPAHARKLSQAFRADTGVDLRIKFVGGEPDPAFANKLVQEAKAQVTPSIDVFATTPLVVKQLSGAGLVQPVDWGSMEGVAADDVWADHHGIHIAEIARTVLYNTKDVQAADVPKSLEELLTDKWRGKIVTAGLPDVFSPLAAGLGVDKTLDFVRRLLEDGRVSLASVPTAIRTQVSSGEFPIGYGVRIGERQRVAKAPVDYAPVKVPVVPRAGLVVKGAENPAAAQLFLYWLNATEQGRKKAYEVLDWPRHTTPGTDLYLLAEKAGGVMTAGTDWWMNDYEKVNKQLAQLLRK</sequence>
<feature type="region of interest" description="Disordered" evidence="2">
    <location>
        <begin position="15"/>
        <end position="35"/>
    </location>
</feature>
<keyword evidence="1" id="KW-0732">Signal</keyword>
<accession>A0A1Q4V9D8</accession>
<dbReference type="SUPFAM" id="SSF53850">
    <property type="entry name" value="Periplasmic binding protein-like II"/>
    <property type="match status" value="1"/>
</dbReference>
<evidence type="ECO:0000313" key="4">
    <source>
        <dbReference type="Proteomes" id="UP000186455"/>
    </source>
</evidence>
<protein>
    <recommendedName>
        <fullName evidence="5">ABC transporter substrate-binding protein</fullName>
    </recommendedName>
</protein>
<gene>
    <name evidence="3" type="ORF">AB852_08970</name>
</gene>
<organism evidence="3 4">
    <name type="scientific">Streptomyces uncialis</name>
    <dbReference type="NCBI Taxonomy" id="1048205"/>
    <lineage>
        <taxon>Bacteria</taxon>
        <taxon>Bacillati</taxon>
        <taxon>Actinomycetota</taxon>
        <taxon>Actinomycetes</taxon>
        <taxon>Kitasatosporales</taxon>
        <taxon>Streptomycetaceae</taxon>
        <taxon>Streptomyces</taxon>
    </lineage>
</organism>
<name>A0A1Q4V9D8_9ACTN</name>
<dbReference type="Pfam" id="PF13416">
    <property type="entry name" value="SBP_bac_8"/>
    <property type="match status" value="1"/>
</dbReference>
<evidence type="ECO:0000313" key="3">
    <source>
        <dbReference type="EMBL" id="OKH94425.1"/>
    </source>
</evidence>
<evidence type="ECO:0008006" key="5">
    <source>
        <dbReference type="Google" id="ProtNLM"/>
    </source>
</evidence>